<dbReference type="InterPro" id="IPR013328">
    <property type="entry name" value="6PGD_dom2"/>
</dbReference>
<dbReference type="OrthoDB" id="73846at2759"/>
<evidence type="ECO:0000259" key="6">
    <source>
        <dbReference type="Pfam" id="PF08546"/>
    </source>
</evidence>
<feature type="domain" description="Ketopantoate reductase C-terminal" evidence="6">
    <location>
        <begin position="395"/>
        <end position="523"/>
    </location>
</feature>
<reference evidence="8" key="2">
    <citation type="submission" date="2015-01" db="EMBL/GenBank/DDBJ databases">
        <title>Evolutionary Origins and Diversification of the Mycorrhizal Mutualists.</title>
        <authorList>
            <consortium name="DOE Joint Genome Institute"/>
            <consortium name="Mycorrhizal Genomics Consortium"/>
            <person name="Kohler A."/>
            <person name="Kuo A."/>
            <person name="Nagy L.G."/>
            <person name="Floudas D."/>
            <person name="Copeland A."/>
            <person name="Barry K.W."/>
            <person name="Cichocki N."/>
            <person name="Veneault-Fourrey C."/>
            <person name="LaButti K."/>
            <person name="Lindquist E.A."/>
            <person name="Lipzen A."/>
            <person name="Lundell T."/>
            <person name="Morin E."/>
            <person name="Murat C."/>
            <person name="Riley R."/>
            <person name="Ohm R."/>
            <person name="Sun H."/>
            <person name="Tunlid A."/>
            <person name="Henrissat B."/>
            <person name="Grigoriev I.V."/>
            <person name="Hibbett D.S."/>
            <person name="Martin F."/>
        </authorList>
    </citation>
    <scope>NUCLEOTIDE SEQUENCE [LARGE SCALE GENOMIC DNA]</scope>
    <source>
        <strain evidence="8">Zn</strain>
    </source>
</reference>
<comment type="similarity">
    <text evidence="1">Belongs to the ketopantoate reductase family.</text>
</comment>
<dbReference type="AlphaFoldDB" id="A0A0C3HXR2"/>
<dbReference type="Gene3D" id="1.10.1040.10">
    <property type="entry name" value="N-(1-d-carboxylethyl)-l-norvaline Dehydrogenase, domain 2"/>
    <property type="match status" value="1"/>
</dbReference>
<evidence type="ECO:0000256" key="2">
    <source>
        <dbReference type="ARBA" id="ARBA00022857"/>
    </source>
</evidence>
<dbReference type="Proteomes" id="UP000054321">
    <property type="component" value="Unassembled WGS sequence"/>
</dbReference>
<dbReference type="GO" id="GO:0008677">
    <property type="term" value="F:2-dehydropantoate 2-reductase activity"/>
    <property type="evidence" value="ECO:0007669"/>
    <property type="project" value="TreeGrafter"/>
</dbReference>
<evidence type="ECO:0008006" key="9">
    <source>
        <dbReference type="Google" id="ProtNLM"/>
    </source>
</evidence>
<evidence type="ECO:0000256" key="1">
    <source>
        <dbReference type="ARBA" id="ARBA00007870"/>
    </source>
</evidence>
<dbReference type="Pfam" id="PF02558">
    <property type="entry name" value="ApbA"/>
    <property type="match status" value="1"/>
</dbReference>
<dbReference type="InterPro" id="IPR008927">
    <property type="entry name" value="6-PGluconate_DH-like_C_sf"/>
</dbReference>
<feature type="domain" description="Ketopantoate reductase N-terminal" evidence="5">
    <location>
        <begin position="164"/>
        <end position="325"/>
    </location>
</feature>
<dbReference type="HOGENOM" id="CLU_031468_10_3_1"/>
<dbReference type="PANTHER" id="PTHR43765:SF2">
    <property type="entry name" value="2-DEHYDROPANTOATE 2-REDUCTASE"/>
    <property type="match status" value="1"/>
</dbReference>
<protein>
    <recommendedName>
        <fullName evidence="9">Ketopantoate reductase C-terminal domain-containing protein</fullName>
    </recommendedName>
</protein>
<dbReference type="InterPro" id="IPR050838">
    <property type="entry name" value="Ketopantoate_reductase"/>
</dbReference>
<keyword evidence="3" id="KW-0560">Oxidoreductase</keyword>
<keyword evidence="8" id="KW-1185">Reference proteome</keyword>
<dbReference type="GO" id="GO:0050661">
    <property type="term" value="F:NADP binding"/>
    <property type="evidence" value="ECO:0007669"/>
    <property type="project" value="TreeGrafter"/>
</dbReference>
<accession>A0A0C3HXR2</accession>
<keyword evidence="2" id="KW-0521">NADP</keyword>
<sequence>MDCTGGHGENGRRVQPLELDYLRPTASRFSSTITRLRNAELHIIPPSQMPPFQLLRVSSALNKTVVEHEAGGDQATEHDERDTVTACMASEETNKYVVQLAPPNGEESSAPPENFEQHDPSLSPTQTMDRDVEQSRKCDLPSALQLSRTALHLDPLERAVSPRVYILGSNAVGKFIAHALAGAPEAPPVTLLIHHHSLLKRWYQEGSSIKLLKDRQLEEKRGIKVELMDHFYPKYSWGVPQFKRQSLSLEDTVIDNLVVTTQGYTTISALTAIRHRLRPSSTICFMHKSVPIINYVNSSVFPDATQRPNYILGSLTHTIYSMQDKYSIIQQKAGRVALTAIPREMPKPQLSEGEVSIRRMDISRSLSSKYLMRTFHSAPELYAKALHTGAFYANELEKLAITSIHGPVSVVYDCFSDQLLYNREAVKSIKALAIEISLVLRSLPELSEVSSVDDIFSSKRLERLVLSATEKSGKNRSTMLMEVTQGKETNIDFYSGYLLRRAKELGIDCPRLEMITSMVKGKQGMRRSGIASYIPFKI</sequence>
<dbReference type="PANTHER" id="PTHR43765">
    <property type="entry name" value="2-DEHYDROPANTOATE 2-REDUCTASE-RELATED"/>
    <property type="match status" value="1"/>
</dbReference>
<organism evidence="7 8">
    <name type="scientific">Oidiodendron maius (strain Zn)</name>
    <dbReference type="NCBI Taxonomy" id="913774"/>
    <lineage>
        <taxon>Eukaryota</taxon>
        <taxon>Fungi</taxon>
        <taxon>Dikarya</taxon>
        <taxon>Ascomycota</taxon>
        <taxon>Pezizomycotina</taxon>
        <taxon>Leotiomycetes</taxon>
        <taxon>Leotiomycetes incertae sedis</taxon>
        <taxon>Myxotrichaceae</taxon>
        <taxon>Oidiodendron</taxon>
    </lineage>
</organism>
<reference evidence="7 8" key="1">
    <citation type="submission" date="2014-04" db="EMBL/GenBank/DDBJ databases">
        <authorList>
            <consortium name="DOE Joint Genome Institute"/>
            <person name="Kuo A."/>
            <person name="Martino E."/>
            <person name="Perotto S."/>
            <person name="Kohler A."/>
            <person name="Nagy L.G."/>
            <person name="Floudas D."/>
            <person name="Copeland A."/>
            <person name="Barry K.W."/>
            <person name="Cichocki N."/>
            <person name="Veneault-Fourrey C."/>
            <person name="LaButti K."/>
            <person name="Lindquist E.A."/>
            <person name="Lipzen A."/>
            <person name="Lundell T."/>
            <person name="Morin E."/>
            <person name="Murat C."/>
            <person name="Sun H."/>
            <person name="Tunlid A."/>
            <person name="Henrissat B."/>
            <person name="Grigoriev I.V."/>
            <person name="Hibbett D.S."/>
            <person name="Martin F."/>
            <person name="Nordberg H.P."/>
            <person name="Cantor M.N."/>
            <person name="Hua S.X."/>
        </authorList>
    </citation>
    <scope>NUCLEOTIDE SEQUENCE [LARGE SCALE GENOMIC DNA]</scope>
    <source>
        <strain evidence="7 8">Zn</strain>
    </source>
</reference>
<proteinExistence type="inferred from homology"/>
<evidence type="ECO:0000313" key="8">
    <source>
        <dbReference type="Proteomes" id="UP000054321"/>
    </source>
</evidence>
<dbReference type="EMBL" id="KN832870">
    <property type="protein sequence ID" value="KIN07650.1"/>
    <property type="molecule type" value="Genomic_DNA"/>
</dbReference>
<name>A0A0C3HXR2_OIDMZ</name>
<dbReference type="SUPFAM" id="SSF48179">
    <property type="entry name" value="6-phosphogluconate dehydrogenase C-terminal domain-like"/>
    <property type="match status" value="1"/>
</dbReference>
<feature type="region of interest" description="Disordered" evidence="4">
    <location>
        <begin position="102"/>
        <end position="127"/>
    </location>
</feature>
<dbReference type="InterPro" id="IPR013752">
    <property type="entry name" value="KPA_reductase"/>
</dbReference>
<evidence type="ECO:0000259" key="5">
    <source>
        <dbReference type="Pfam" id="PF02558"/>
    </source>
</evidence>
<dbReference type="InterPro" id="IPR013332">
    <property type="entry name" value="KPR_N"/>
</dbReference>
<gene>
    <name evidence="7" type="ORF">OIDMADRAFT_140195</name>
</gene>
<dbReference type="Pfam" id="PF08546">
    <property type="entry name" value="ApbA_C"/>
    <property type="match status" value="1"/>
</dbReference>
<dbReference type="InParanoid" id="A0A0C3HXR2"/>
<dbReference type="GO" id="GO:0005739">
    <property type="term" value="C:mitochondrion"/>
    <property type="evidence" value="ECO:0007669"/>
    <property type="project" value="TreeGrafter"/>
</dbReference>
<dbReference type="FunCoup" id="A0A0C3HXR2">
    <property type="interactions" value="21"/>
</dbReference>
<evidence type="ECO:0000256" key="3">
    <source>
        <dbReference type="ARBA" id="ARBA00023002"/>
    </source>
</evidence>
<evidence type="ECO:0000313" key="7">
    <source>
        <dbReference type="EMBL" id="KIN07650.1"/>
    </source>
</evidence>
<dbReference type="STRING" id="913774.A0A0C3HXR2"/>
<evidence type="ECO:0000256" key="4">
    <source>
        <dbReference type="SAM" id="MobiDB-lite"/>
    </source>
</evidence>